<dbReference type="InterPro" id="IPR011993">
    <property type="entry name" value="PH-like_dom_sf"/>
</dbReference>
<evidence type="ECO:0000313" key="2">
    <source>
        <dbReference type="EMBL" id="CEG45857.1"/>
    </source>
</evidence>
<sequence>MDVYLIKRGHKFPSMRKNYCVLVRIELSFYVTHDESKNRNSSATTNRLDAMELETKDGKTFFCAASSAKDKRKWINTLYHEIAPGQRHQRCEMDNASETEHDRRLEINFAAK</sequence>
<dbReference type="SUPFAM" id="SSF50729">
    <property type="entry name" value="PH domain-like"/>
    <property type="match status" value="1"/>
</dbReference>
<dbReference type="Gene3D" id="2.30.29.30">
    <property type="entry name" value="Pleckstrin-homology domain (PH domain)/Phosphotyrosine-binding domain (PTB)"/>
    <property type="match status" value="1"/>
</dbReference>
<accession>A0A0P1AWS2</accession>
<dbReference type="EMBL" id="CCYD01001715">
    <property type="protein sequence ID" value="CEG45857.1"/>
    <property type="molecule type" value="Genomic_DNA"/>
</dbReference>
<evidence type="ECO:0000313" key="3">
    <source>
        <dbReference type="Proteomes" id="UP000054928"/>
    </source>
</evidence>
<keyword evidence="3" id="KW-1185">Reference proteome</keyword>
<feature type="region of interest" description="Disordered" evidence="1">
    <location>
        <begin position="89"/>
        <end position="112"/>
    </location>
</feature>
<name>A0A0P1AWS2_PLAHL</name>
<dbReference type="GeneID" id="36397185"/>
<dbReference type="RefSeq" id="XP_024582226.1">
    <property type="nucleotide sequence ID" value="XM_024716648.1"/>
</dbReference>
<evidence type="ECO:0000256" key="1">
    <source>
        <dbReference type="SAM" id="MobiDB-lite"/>
    </source>
</evidence>
<dbReference type="STRING" id="4781.A0A0P1AWS2"/>
<organism evidence="2 3">
    <name type="scientific">Plasmopara halstedii</name>
    <name type="common">Downy mildew of sunflower</name>
    <dbReference type="NCBI Taxonomy" id="4781"/>
    <lineage>
        <taxon>Eukaryota</taxon>
        <taxon>Sar</taxon>
        <taxon>Stramenopiles</taxon>
        <taxon>Oomycota</taxon>
        <taxon>Peronosporomycetes</taxon>
        <taxon>Peronosporales</taxon>
        <taxon>Peronosporaceae</taxon>
        <taxon>Plasmopara</taxon>
    </lineage>
</organism>
<dbReference type="AlphaFoldDB" id="A0A0P1AWS2"/>
<dbReference type="Proteomes" id="UP000054928">
    <property type="component" value="Unassembled WGS sequence"/>
</dbReference>
<proteinExistence type="predicted"/>
<feature type="compositionally biased region" description="Basic and acidic residues" evidence="1">
    <location>
        <begin position="89"/>
        <end position="106"/>
    </location>
</feature>
<protein>
    <submittedName>
        <fullName evidence="2">Pleckstrin homology-like domain</fullName>
    </submittedName>
</protein>
<reference evidence="3" key="1">
    <citation type="submission" date="2014-09" db="EMBL/GenBank/DDBJ databases">
        <authorList>
            <person name="Sharma Rahul"/>
            <person name="Thines Marco"/>
        </authorList>
    </citation>
    <scope>NUCLEOTIDE SEQUENCE [LARGE SCALE GENOMIC DNA]</scope>
</reference>